<dbReference type="STRING" id="1123360.thalar_00687"/>
<accession>S9QNF1</accession>
<dbReference type="EMBL" id="AONI01000006">
    <property type="protein sequence ID" value="EPX81237.1"/>
    <property type="molecule type" value="Genomic_DNA"/>
</dbReference>
<evidence type="ECO:0000313" key="2">
    <source>
        <dbReference type="Proteomes" id="UP000015351"/>
    </source>
</evidence>
<organism evidence="1 2">
    <name type="scientific">Litoreibacter arenae DSM 19593</name>
    <dbReference type="NCBI Taxonomy" id="1123360"/>
    <lineage>
        <taxon>Bacteria</taxon>
        <taxon>Pseudomonadati</taxon>
        <taxon>Pseudomonadota</taxon>
        <taxon>Alphaproteobacteria</taxon>
        <taxon>Rhodobacterales</taxon>
        <taxon>Roseobacteraceae</taxon>
        <taxon>Litoreibacter</taxon>
    </lineage>
</organism>
<dbReference type="InterPro" id="IPR011057">
    <property type="entry name" value="Mss4-like_sf"/>
</dbReference>
<dbReference type="eggNOG" id="COG3791">
    <property type="taxonomic scope" value="Bacteria"/>
</dbReference>
<evidence type="ECO:0000313" key="1">
    <source>
        <dbReference type="EMBL" id="EPX81237.1"/>
    </source>
</evidence>
<dbReference type="InterPro" id="IPR046149">
    <property type="entry name" value="DUF6151"/>
</dbReference>
<dbReference type="SUPFAM" id="SSF51316">
    <property type="entry name" value="Mss4-like"/>
    <property type="match status" value="1"/>
</dbReference>
<dbReference type="Gene3D" id="3.90.1590.10">
    <property type="entry name" value="glutathione-dependent formaldehyde- activating enzyme (gfa)"/>
    <property type="match status" value="1"/>
</dbReference>
<gene>
    <name evidence="1" type="ORF">thalar_00687</name>
</gene>
<reference evidence="2" key="1">
    <citation type="journal article" date="2013" name="Stand. Genomic Sci.">
        <title>Genome sequence of the Litoreibacter arenae type strain (DSM 19593(T)), a member of the Roseobacter clade isolated from sea sand.</title>
        <authorList>
            <person name="Riedel T."/>
            <person name="Fiebig A."/>
            <person name="Petersen J."/>
            <person name="Gronow S."/>
            <person name="Kyrpides N.C."/>
            <person name="Goker M."/>
            <person name="Klenk H.P."/>
        </authorList>
    </citation>
    <scope>NUCLEOTIDE SEQUENCE [LARGE SCALE GENOMIC DNA]</scope>
    <source>
        <strain evidence="2">DSM 19593</strain>
    </source>
</reference>
<name>S9QNF1_9RHOB</name>
<protein>
    <recommendedName>
        <fullName evidence="3">CENP-V/GFA domain-containing protein</fullName>
    </recommendedName>
</protein>
<keyword evidence="2" id="KW-1185">Reference proteome</keyword>
<dbReference type="AlphaFoldDB" id="S9QNF1"/>
<sequence length="198" mass="21495">MSDDVTVSCQCGAFQARLRGADAKNGNHGLCYCADCQAFARHLGKFGVVTDAKGGTEIYQTQPARVEITAGKDQLALLQLAPKGLYRWHAKCCNTPICNMVGNPKISFVGFLVANVAEPKALGPTRFRYRPEQALEPVTEPSGSMLGFIARTVRAIAAERISGRWKQTPFFGADGRAVVKPYVLNEAEREAAYARKAV</sequence>
<comment type="caution">
    <text evidence="1">The sequence shown here is derived from an EMBL/GenBank/DDBJ whole genome shotgun (WGS) entry which is preliminary data.</text>
</comment>
<proteinExistence type="predicted"/>
<dbReference type="RefSeq" id="WP_021101756.1">
    <property type="nucleotide sequence ID" value="NZ_KE557312.1"/>
</dbReference>
<dbReference type="Proteomes" id="UP000015351">
    <property type="component" value="Unassembled WGS sequence"/>
</dbReference>
<dbReference type="Pfam" id="PF19648">
    <property type="entry name" value="DUF6151"/>
    <property type="match status" value="1"/>
</dbReference>
<dbReference type="HOGENOM" id="CLU_1364457_0_0_5"/>
<evidence type="ECO:0008006" key="3">
    <source>
        <dbReference type="Google" id="ProtNLM"/>
    </source>
</evidence>
<dbReference type="OrthoDB" id="5500342at2"/>